<evidence type="ECO:0000313" key="1">
    <source>
        <dbReference type="EMBL" id="GAA1876316.1"/>
    </source>
</evidence>
<organism evidence="1 2">
    <name type="scientific">Myceligenerans crystallogenes</name>
    <dbReference type="NCBI Taxonomy" id="316335"/>
    <lineage>
        <taxon>Bacteria</taxon>
        <taxon>Bacillati</taxon>
        <taxon>Actinomycetota</taxon>
        <taxon>Actinomycetes</taxon>
        <taxon>Micrococcales</taxon>
        <taxon>Promicromonosporaceae</taxon>
        <taxon>Myceligenerans</taxon>
    </lineage>
</organism>
<reference evidence="1 2" key="1">
    <citation type="journal article" date="2019" name="Int. J. Syst. Evol. Microbiol.">
        <title>The Global Catalogue of Microorganisms (GCM) 10K type strain sequencing project: providing services to taxonomists for standard genome sequencing and annotation.</title>
        <authorList>
            <consortium name="The Broad Institute Genomics Platform"/>
            <consortium name="The Broad Institute Genome Sequencing Center for Infectious Disease"/>
            <person name="Wu L."/>
            <person name="Ma J."/>
        </authorList>
    </citation>
    <scope>NUCLEOTIDE SEQUENCE [LARGE SCALE GENOMIC DNA]</scope>
    <source>
        <strain evidence="1 2">JCM 14326</strain>
    </source>
</reference>
<dbReference type="Proteomes" id="UP001501094">
    <property type="component" value="Unassembled WGS sequence"/>
</dbReference>
<evidence type="ECO:0000313" key="2">
    <source>
        <dbReference type="Proteomes" id="UP001501094"/>
    </source>
</evidence>
<sequence length="315" mass="33520">MGGGSWSRDTYDAVTGGRAAAGATFGYDAAARRSGVYRAHEALDPTRLNAAGRNIRESRDGDDHPASLPIVVGFDSTGSMGSVPRVVQAKLATLFGLLVGRGYATDPQIAVATYGDATCDRVPLQISQFESDNRIDDNLDLLLLEGGGGGNNGETSNLLLYYLAHHTETDSWAKRAKKGYVFLVADEKQVPIDAAHVREFTGDAQPLGGLGFAEIAADVSRTWDVRILLINNASARHQRSQEFYENLFGPDALTVVQDPNAIAETIAAIVGFEEGKDLDTITDDLTAAAGKEVAVRVGQSLSARRDARGAARGLR</sequence>
<proteinExistence type="predicted"/>
<gene>
    <name evidence="1" type="ORF">GCM10009751_40130</name>
</gene>
<dbReference type="RefSeq" id="WP_344106555.1">
    <property type="nucleotide sequence ID" value="NZ_BAAANL010000013.1"/>
</dbReference>
<accession>A0ABN2NPZ3</accession>
<name>A0ABN2NPZ3_9MICO</name>
<comment type="caution">
    <text evidence="1">The sequence shown here is derived from an EMBL/GenBank/DDBJ whole genome shotgun (WGS) entry which is preliminary data.</text>
</comment>
<dbReference type="EMBL" id="BAAANL010000013">
    <property type="protein sequence ID" value="GAA1876316.1"/>
    <property type="molecule type" value="Genomic_DNA"/>
</dbReference>
<keyword evidence="2" id="KW-1185">Reference proteome</keyword>
<protein>
    <recommendedName>
        <fullName evidence="3">VWFA domain-containing protein</fullName>
    </recommendedName>
</protein>
<evidence type="ECO:0008006" key="3">
    <source>
        <dbReference type="Google" id="ProtNLM"/>
    </source>
</evidence>